<evidence type="ECO:0000313" key="5">
    <source>
        <dbReference type="EMBL" id="OWF40332.1"/>
    </source>
</evidence>
<dbReference type="STRING" id="6573.A0A210PV48"/>
<dbReference type="Pfam" id="PF21771">
    <property type="entry name" value="CFAP58_CC"/>
    <property type="match status" value="1"/>
</dbReference>
<dbReference type="InterPro" id="IPR049270">
    <property type="entry name" value="CFAP58_CC"/>
</dbReference>
<feature type="compositionally biased region" description="Basic and acidic residues" evidence="3">
    <location>
        <begin position="877"/>
        <end position="889"/>
    </location>
</feature>
<protein>
    <recommendedName>
        <fullName evidence="4">Cilia- and flagella-associated protein 58 central coiled coil domain-containing protein</fullName>
    </recommendedName>
</protein>
<evidence type="ECO:0000313" key="6">
    <source>
        <dbReference type="Proteomes" id="UP000242188"/>
    </source>
</evidence>
<comment type="caution">
    <text evidence="5">The sequence shown here is derived from an EMBL/GenBank/DDBJ whole genome shotgun (WGS) entry which is preliminary data.</text>
</comment>
<dbReference type="OrthoDB" id="264785at2759"/>
<dbReference type="Proteomes" id="UP000242188">
    <property type="component" value="Unassembled WGS sequence"/>
</dbReference>
<feature type="compositionally biased region" description="Basic and acidic residues" evidence="3">
    <location>
        <begin position="257"/>
        <end position="283"/>
    </location>
</feature>
<evidence type="ECO:0000256" key="1">
    <source>
        <dbReference type="ARBA" id="ARBA00023054"/>
    </source>
</evidence>
<gene>
    <name evidence="5" type="ORF">KP79_PYT17111</name>
</gene>
<keyword evidence="1 2" id="KW-0175">Coiled coil</keyword>
<dbReference type="EMBL" id="NEDP02005474">
    <property type="protein sequence ID" value="OWF40332.1"/>
    <property type="molecule type" value="Genomic_DNA"/>
</dbReference>
<dbReference type="GO" id="GO:0005856">
    <property type="term" value="C:cytoskeleton"/>
    <property type="evidence" value="ECO:0007669"/>
    <property type="project" value="TreeGrafter"/>
</dbReference>
<evidence type="ECO:0000256" key="2">
    <source>
        <dbReference type="SAM" id="Coils"/>
    </source>
</evidence>
<organism evidence="5 6">
    <name type="scientific">Mizuhopecten yessoensis</name>
    <name type="common">Japanese scallop</name>
    <name type="synonym">Patinopecten yessoensis</name>
    <dbReference type="NCBI Taxonomy" id="6573"/>
    <lineage>
        <taxon>Eukaryota</taxon>
        <taxon>Metazoa</taxon>
        <taxon>Spiralia</taxon>
        <taxon>Lophotrochozoa</taxon>
        <taxon>Mollusca</taxon>
        <taxon>Bivalvia</taxon>
        <taxon>Autobranchia</taxon>
        <taxon>Pteriomorphia</taxon>
        <taxon>Pectinida</taxon>
        <taxon>Pectinoidea</taxon>
        <taxon>Pectinidae</taxon>
        <taxon>Mizuhopecten</taxon>
    </lineage>
</organism>
<dbReference type="AlphaFoldDB" id="A0A210PV48"/>
<feature type="coiled-coil region" evidence="2">
    <location>
        <begin position="824"/>
        <end position="872"/>
    </location>
</feature>
<name>A0A210PV48_MIZYE</name>
<dbReference type="PANTHER" id="PTHR32083">
    <property type="entry name" value="CILIA AND FLAGELLA-ASSOCIATED PROTEIN 58-RELATED"/>
    <property type="match status" value="1"/>
</dbReference>
<feature type="region of interest" description="Disordered" evidence="3">
    <location>
        <begin position="254"/>
        <end position="283"/>
    </location>
</feature>
<sequence>MDVVLVYTSLVLERRLLKGGRYICDQDSLENVLYTETDQYKLHVKITTEKKDKEKTGIDDSAFESLEKDFQEVLQQLTGDRSLEKFRSEYEKLHKALKKSHESEKRLMQKCRELNAEIVANSAKVATALKLSQEDQNTITSLKKEIEKAWKMVDAAHEKETRARETIQSLKMEIANLSKLVEQGAGLTMGQEHSVNELLKIKEDLTKERDEQLGEIVKLRENLAQASAQQQKLEQDRSECEEKIQELSQDIQVRNNEAQRESRKKDKTERELKQAKADLDSKSGEIKTMQTQIGRYKEDVGKLEQQLKEQRILNERALKDCDILNTRFQKLQGEYEGQLITTDQLTAENQNRVSELKQKEDEVNQLKQETQRLNKIRETIQRKLRNVEDQKGDVEQQKETLKSQIIGLERELEASKKQAELDKKQIDDLVREKDILNKNMLKAISSTQKQLHLVKLHEQSKKNLEQDIQNYKEEAQKQRKIIYQLEKERDRYINEASDLTQKVLGHMEDVKVREMQIFDYKKKIAEAETKLKQQQNLYEAVRSDRNLYSKNLIESQDEITEMKRKLKIMNHQIDQLKEEIQAKEAALVKEHLEHQRVEKEKDTLKGDLNKMKQQAAESKAYIDAQEAEERKLLKIIAEADAERVRQKKELDQVISERDILGTQLVRRNDELALLYEKIKIQQSTLNKGEIQYNQRLEDIRVLKLEIKKLRREKSILNKSVANVEDLRREVHHIQTELLRERTRCKALEEELENPMNIHRWRKLEGSDPSTYEMIQKIHTLQKRLISKTEEVVEKELLIQEKEKLYLELKHILARQPGPEVAEQLQIYQQTLKEKTKQMKSMSSELNMYESQVNEYKYEIERIARELVEVKKKYFMQKKKEQQTKERERAINQAGGPIIQPQRTEGPRFTGGGFNLKSTKTAA</sequence>
<proteinExistence type="predicted"/>
<feature type="domain" description="Cilia- and flagella-associated protein 58 central coiled coil" evidence="4">
    <location>
        <begin position="413"/>
        <end position="717"/>
    </location>
</feature>
<accession>A0A210PV48</accession>
<evidence type="ECO:0000256" key="3">
    <source>
        <dbReference type="SAM" id="MobiDB-lite"/>
    </source>
</evidence>
<feature type="region of interest" description="Disordered" evidence="3">
    <location>
        <begin position="877"/>
        <end position="922"/>
    </location>
</feature>
<keyword evidence="6" id="KW-1185">Reference proteome</keyword>
<dbReference type="SUPFAM" id="SSF57997">
    <property type="entry name" value="Tropomyosin"/>
    <property type="match status" value="1"/>
</dbReference>
<reference evidence="5 6" key="1">
    <citation type="journal article" date="2017" name="Nat. Ecol. Evol.">
        <title>Scallop genome provides insights into evolution of bilaterian karyotype and development.</title>
        <authorList>
            <person name="Wang S."/>
            <person name="Zhang J."/>
            <person name="Jiao W."/>
            <person name="Li J."/>
            <person name="Xun X."/>
            <person name="Sun Y."/>
            <person name="Guo X."/>
            <person name="Huan P."/>
            <person name="Dong B."/>
            <person name="Zhang L."/>
            <person name="Hu X."/>
            <person name="Sun X."/>
            <person name="Wang J."/>
            <person name="Zhao C."/>
            <person name="Wang Y."/>
            <person name="Wang D."/>
            <person name="Huang X."/>
            <person name="Wang R."/>
            <person name="Lv J."/>
            <person name="Li Y."/>
            <person name="Zhang Z."/>
            <person name="Liu B."/>
            <person name="Lu W."/>
            <person name="Hui Y."/>
            <person name="Liang J."/>
            <person name="Zhou Z."/>
            <person name="Hou R."/>
            <person name="Li X."/>
            <person name="Liu Y."/>
            <person name="Li H."/>
            <person name="Ning X."/>
            <person name="Lin Y."/>
            <person name="Zhao L."/>
            <person name="Xing Q."/>
            <person name="Dou J."/>
            <person name="Li Y."/>
            <person name="Mao J."/>
            <person name="Guo H."/>
            <person name="Dou H."/>
            <person name="Li T."/>
            <person name="Mu C."/>
            <person name="Jiang W."/>
            <person name="Fu Q."/>
            <person name="Fu X."/>
            <person name="Miao Y."/>
            <person name="Liu J."/>
            <person name="Yu Q."/>
            <person name="Li R."/>
            <person name="Liao H."/>
            <person name="Li X."/>
            <person name="Kong Y."/>
            <person name="Jiang Z."/>
            <person name="Chourrout D."/>
            <person name="Li R."/>
            <person name="Bao Z."/>
        </authorList>
    </citation>
    <scope>NUCLEOTIDE SEQUENCE [LARGE SCALE GENOMIC DNA]</scope>
    <source>
        <strain evidence="5 6">PY_sf001</strain>
    </source>
</reference>
<feature type="coiled-coil region" evidence="2">
    <location>
        <begin position="692"/>
        <end position="750"/>
    </location>
</feature>
<dbReference type="PANTHER" id="PTHR32083:SF0">
    <property type="entry name" value="CILIA AND FLAGELLA-ASSOCIATED PROTEIN 58"/>
    <property type="match status" value="1"/>
</dbReference>
<evidence type="ECO:0000259" key="4">
    <source>
        <dbReference type="Pfam" id="PF21771"/>
    </source>
</evidence>